<dbReference type="Proteomes" id="UP000076761">
    <property type="component" value="Unassembled WGS sequence"/>
</dbReference>
<keyword evidence="4" id="KW-1185">Reference proteome</keyword>
<dbReference type="PANTHER" id="PTHR34814:SF1">
    <property type="entry name" value="NITROSOGUANIDINE RESISTANCE PROTEIN SNG1"/>
    <property type="match status" value="1"/>
</dbReference>
<evidence type="ECO:0000259" key="2">
    <source>
        <dbReference type="Pfam" id="PF12051"/>
    </source>
</evidence>
<dbReference type="AlphaFoldDB" id="A0A165PRB6"/>
<dbReference type="GO" id="GO:0016020">
    <property type="term" value="C:membrane"/>
    <property type="evidence" value="ECO:0007669"/>
    <property type="project" value="TreeGrafter"/>
</dbReference>
<keyword evidence="1" id="KW-1133">Transmembrane helix</keyword>
<evidence type="ECO:0000313" key="3">
    <source>
        <dbReference type="EMBL" id="KZT21390.1"/>
    </source>
</evidence>
<evidence type="ECO:0000256" key="1">
    <source>
        <dbReference type="SAM" id="Phobius"/>
    </source>
</evidence>
<dbReference type="InterPro" id="IPR053001">
    <property type="entry name" value="MNNG_permease-like"/>
</dbReference>
<keyword evidence="1" id="KW-0472">Membrane</keyword>
<proteinExistence type="predicted"/>
<organism evidence="3 4">
    <name type="scientific">Neolentinus lepideus HHB14362 ss-1</name>
    <dbReference type="NCBI Taxonomy" id="1314782"/>
    <lineage>
        <taxon>Eukaryota</taxon>
        <taxon>Fungi</taxon>
        <taxon>Dikarya</taxon>
        <taxon>Basidiomycota</taxon>
        <taxon>Agaricomycotina</taxon>
        <taxon>Agaricomycetes</taxon>
        <taxon>Gloeophyllales</taxon>
        <taxon>Gloeophyllaceae</taxon>
        <taxon>Neolentinus</taxon>
    </lineage>
</organism>
<reference evidence="3 4" key="1">
    <citation type="journal article" date="2016" name="Mol. Biol. Evol.">
        <title>Comparative Genomics of Early-Diverging Mushroom-Forming Fungi Provides Insights into the Origins of Lignocellulose Decay Capabilities.</title>
        <authorList>
            <person name="Nagy L.G."/>
            <person name="Riley R."/>
            <person name="Tritt A."/>
            <person name="Adam C."/>
            <person name="Daum C."/>
            <person name="Floudas D."/>
            <person name="Sun H."/>
            <person name="Yadav J.S."/>
            <person name="Pangilinan J."/>
            <person name="Larsson K.H."/>
            <person name="Matsuura K."/>
            <person name="Barry K."/>
            <person name="Labutti K."/>
            <person name="Kuo R."/>
            <person name="Ohm R.A."/>
            <person name="Bhattacharya S.S."/>
            <person name="Shirouzu T."/>
            <person name="Yoshinaga Y."/>
            <person name="Martin F.M."/>
            <person name="Grigoriev I.V."/>
            <person name="Hibbett D.S."/>
        </authorList>
    </citation>
    <scope>NUCLEOTIDE SEQUENCE [LARGE SCALE GENOMIC DNA]</scope>
    <source>
        <strain evidence="3 4">HHB14362 ss-1</strain>
    </source>
</reference>
<name>A0A165PRB6_9AGAM</name>
<feature type="transmembrane region" description="Helical" evidence="1">
    <location>
        <begin position="319"/>
        <end position="338"/>
    </location>
</feature>
<protein>
    <recommendedName>
        <fullName evidence="2">DUF3533 domain-containing protein</fullName>
    </recommendedName>
</protein>
<dbReference type="EMBL" id="KV425607">
    <property type="protein sequence ID" value="KZT21390.1"/>
    <property type="molecule type" value="Genomic_DNA"/>
</dbReference>
<accession>A0A165PRB6</accession>
<dbReference type="InterPro" id="IPR022703">
    <property type="entry name" value="DUF3533"/>
</dbReference>
<feature type="transmembrane region" description="Helical" evidence="1">
    <location>
        <begin position="376"/>
        <end position="397"/>
    </location>
</feature>
<dbReference type="OrthoDB" id="2140105at2759"/>
<feature type="domain" description="DUF3533" evidence="2">
    <location>
        <begin position="86"/>
        <end position="445"/>
    </location>
</feature>
<feature type="transmembrane region" description="Helical" evidence="1">
    <location>
        <begin position="350"/>
        <end position="370"/>
    </location>
</feature>
<feature type="transmembrane region" description="Helical" evidence="1">
    <location>
        <begin position="78"/>
        <end position="100"/>
    </location>
</feature>
<gene>
    <name evidence="3" type="ORF">NEOLEDRAFT_1181728</name>
</gene>
<feature type="transmembrane region" description="Helical" evidence="1">
    <location>
        <begin position="409"/>
        <end position="426"/>
    </location>
</feature>
<dbReference type="STRING" id="1314782.A0A165PRB6"/>
<dbReference type="InParanoid" id="A0A165PRB6"/>
<keyword evidence="1" id="KW-0812">Transmembrane</keyword>
<dbReference type="Pfam" id="PF12051">
    <property type="entry name" value="DUF3533"/>
    <property type="match status" value="1"/>
</dbReference>
<feature type="transmembrane region" description="Helical" evidence="1">
    <location>
        <begin position="432"/>
        <end position="456"/>
    </location>
</feature>
<dbReference type="PANTHER" id="PTHR34814">
    <property type="entry name" value="NITROSOGUANIDINE RESISTANCE PROTEIN SNG1"/>
    <property type="match status" value="1"/>
</dbReference>
<feature type="transmembrane region" description="Helical" evidence="1">
    <location>
        <begin position="280"/>
        <end position="299"/>
    </location>
</feature>
<sequence length="468" mass="51707">MATTTFQDEGARGILAFRMAGTTGTLTPKSDEGAPKEDVEMSTVNHPLGLPSPHRPLYYLSWFHYDSARYRRFPLHTALIGIAINSVVVWSCGAIMYGAFYKQNRLCKLKIYIVDFDQDGLGRAVSGSFNASLQTPNHFKLVYQSFQDNVDVHRHVYDEQAFGAVIINQGATQAWRQAISTGNSSYNPISAVEMVSQSGRSPLTAGSHVVPGMTAVLQPVLAQFSQSTMSSFMSSNLNNATALANAVKCPQCLSDAFSYTSNDIVPAYNAATLGAKLSGAVFLIVFTFAVSAVSFEIANKVGEHLDIWHTIAWRVLHPSVHYLFIGLSLTGVQAAFGVPMTTPWDGREFVILWILIGCVSQVGLALEAFWTVFGWWILTFFLNLYVVWNLGAVSYLFEEMPGFFKYYHGFPLFHAVQGTLTIVYGTRSHLGLNFGVLVACNVVSIIFLAAATWYRLSRNMQTGFHRFQ</sequence>
<evidence type="ECO:0000313" key="4">
    <source>
        <dbReference type="Proteomes" id="UP000076761"/>
    </source>
</evidence>